<evidence type="ECO:0008006" key="5">
    <source>
        <dbReference type="Google" id="ProtNLM"/>
    </source>
</evidence>
<feature type="chain" id="PRO_5032550042" description="Pentapeptide MXKDX repeat protein" evidence="2">
    <location>
        <begin position="24"/>
        <end position="66"/>
    </location>
</feature>
<sequence length="66" mass="7282">MKKTLLSVLMAAFAFSFAPDAMARETTASVEKVGSIFGKKNKKPKAKKSKSGKNMKLRKGKSVKRY</sequence>
<evidence type="ECO:0000256" key="1">
    <source>
        <dbReference type="SAM" id="MobiDB-lite"/>
    </source>
</evidence>
<reference evidence="3 4" key="1">
    <citation type="submission" date="2020-08" db="EMBL/GenBank/DDBJ databases">
        <title>Genomic Encyclopedia of Type Strains, Phase IV (KMG-IV): sequencing the most valuable type-strain genomes for metagenomic binning, comparative biology and taxonomic classification.</title>
        <authorList>
            <person name="Goeker M."/>
        </authorList>
    </citation>
    <scope>NUCLEOTIDE SEQUENCE [LARGE SCALE GENOMIC DNA]</scope>
    <source>
        <strain evidence="3 4">DSM 29854</strain>
    </source>
</reference>
<dbReference type="Proteomes" id="UP000563094">
    <property type="component" value="Unassembled WGS sequence"/>
</dbReference>
<feature type="signal peptide" evidence="2">
    <location>
        <begin position="1"/>
        <end position="23"/>
    </location>
</feature>
<name>A0A839GF81_9BACT</name>
<protein>
    <recommendedName>
        <fullName evidence="5">Pentapeptide MXKDX repeat protein</fullName>
    </recommendedName>
</protein>
<evidence type="ECO:0000256" key="2">
    <source>
        <dbReference type="SAM" id="SignalP"/>
    </source>
</evidence>
<keyword evidence="2" id="KW-0732">Signal</keyword>
<organism evidence="3 4">
    <name type="scientific">Rufibacter quisquiliarum</name>
    <dbReference type="NCBI Taxonomy" id="1549639"/>
    <lineage>
        <taxon>Bacteria</taxon>
        <taxon>Pseudomonadati</taxon>
        <taxon>Bacteroidota</taxon>
        <taxon>Cytophagia</taxon>
        <taxon>Cytophagales</taxon>
        <taxon>Hymenobacteraceae</taxon>
        <taxon>Rufibacter</taxon>
    </lineage>
</organism>
<dbReference type="EMBL" id="JACJIQ010000008">
    <property type="protein sequence ID" value="MBA9077562.1"/>
    <property type="molecule type" value="Genomic_DNA"/>
</dbReference>
<dbReference type="RefSeq" id="WP_153042683.1">
    <property type="nucleotide sequence ID" value="NZ_JACJIQ010000008.1"/>
</dbReference>
<proteinExistence type="predicted"/>
<comment type="caution">
    <text evidence="3">The sequence shown here is derived from an EMBL/GenBank/DDBJ whole genome shotgun (WGS) entry which is preliminary data.</text>
</comment>
<dbReference type="AlphaFoldDB" id="A0A839GF81"/>
<feature type="region of interest" description="Disordered" evidence="1">
    <location>
        <begin position="39"/>
        <end position="66"/>
    </location>
</feature>
<gene>
    <name evidence="3" type="ORF">FHS90_002280</name>
</gene>
<keyword evidence="4" id="KW-1185">Reference proteome</keyword>
<accession>A0A839GF81</accession>
<evidence type="ECO:0000313" key="4">
    <source>
        <dbReference type="Proteomes" id="UP000563094"/>
    </source>
</evidence>
<evidence type="ECO:0000313" key="3">
    <source>
        <dbReference type="EMBL" id="MBA9077562.1"/>
    </source>
</evidence>